<dbReference type="PANTHER" id="PTHR43941:SF1">
    <property type="entry name" value="STRUCTURAL MAINTENANCE OF CHROMOSOMES PROTEIN 2"/>
    <property type="match status" value="1"/>
</dbReference>
<keyword evidence="1" id="KW-0175">Coiled coil</keyword>
<organism evidence="3 4">
    <name type="scientific">Dendrothele bispora (strain CBS 962.96)</name>
    <dbReference type="NCBI Taxonomy" id="1314807"/>
    <lineage>
        <taxon>Eukaryota</taxon>
        <taxon>Fungi</taxon>
        <taxon>Dikarya</taxon>
        <taxon>Basidiomycota</taxon>
        <taxon>Agaricomycotina</taxon>
        <taxon>Agaricomycetes</taxon>
        <taxon>Agaricomycetidae</taxon>
        <taxon>Agaricales</taxon>
        <taxon>Agaricales incertae sedis</taxon>
        <taxon>Dendrothele</taxon>
    </lineage>
</organism>
<keyword evidence="4" id="KW-1185">Reference proteome</keyword>
<dbReference type="AlphaFoldDB" id="A0A4S8KWG0"/>
<feature type="coiled-coil region" evidence="1">
    <location>
        <begin position="432"/>
        <end position="557"/>
    </location>
</feature>
<evidence type="ECO:0000313" key="4">
    <source>
        <dbReference type="Proteomes" id="UP000297245"/>
    </source>
</evidence>
<feature type="coiled-coil region" evidence="1">
    <location>
        <begin position="604"/>
        <end position="631"/>
    </location>
</feature>
<dbReference type="GO" id="GO:0007076">
    <property type="term" value="P:mitotic chromosome condensation"/>
    <property type="evidence" value="ECO:0007669"/>
    <property type="project" value="TreeGrafter"/>
</dbReference>
<name>A0A4S8KWG0_DENBC</name>
<feature type="region of interest" description="Disordered" evidence="2">
    <location>
        <begin position="178"/>
        <end position="280"/>
    </location>
</feature>
<feature type="region of interest" description="Disordered" evidence="2">
    <location>
        <begin position="116"/>
        <end position="156"/>
    </location>
</feature>
<dbReference type="Proteomes" id="UP000297245">
    <property type="component" value="Unassembled WGS sequence"/>
</dbReference>
<sequence length="745" mass="84245">MVTLKTPKVAYDHRNLRAIIQLTGGKNKKNPVHKKALRAQVKENAAFRGEKLCPGWQKWSDRGLEKLQEQGIIAPSASSPGSVYLTPKGKKLVADEKRDLGISWDPSPREFDEITGKLLRGRKRSRSPSDSQSSPSKRPRRSTRETKAQLLDSLDDRNAQIESLRARIAGLEKTERHVHPYLRGTSPLTDVEDEDEDEDVDEDEYEDEQTLRNERSQQETAPTLDAPPSVPLAAPVPTAPTVFGMPKRLMPTKSGSFIHMLSKRPTPAPSSPGSDFGDANEPFDFEMADSHDDVLDSSIRALSRANTPRFEGGLATPETTPSRPGSTGQGIGVLGTSSSAHDQREAELRDEIKKHQTLLSEAKAREEENVEKITTLERRIKEFDLLQTQLNCANANLFERDRWITGLQKNIDDLRVERDRLVTSEASLPRLQGELQNKVDTLRRQLAESEAKLVRVEMALKESNTTATALREQGQQKEGELEGLREELGRVQGLVTSRTQARDQAMDELELVQEELGILKDLLANTESERVDLLVQLEACQEEVKSKDTELEVLRGRVLGLESQVEAKTIELSQLEVRFRASFEEAEGLRMELENVKSDHTKWVTEYRETIATLEQQLADSRNKTQNLRTKLDSSELHNATLRAERDAESAKHQEDFLRLSNQLDQERLDHGQAKKRAEELVRDLGIAEDAYDEMYEKNEVNEKNVRRLNAELEHQMKRFKALSEETKVVEGGTRMVRKTQRSSI</sequence>
<dbReference type="SUPFAM" id="SSF57997">
    <property type="entry name" value="Tropomyosin"/>
    <property type="match status" value="1"/>
</dbReference>
<feature type="compositionally biased region" description="Low complexity" evidence="2">
    <location>
        <begin position="231"/>
        <end position="242"/>
    </location>
</feature>
<dbReference type="Gene3D" id="1.10.287.1490">
    <property type="match status" value="1"/>
</dbReference>
<evidence type="ECO:0000313" key="3">
    <source>
        <dbReference type="EMBL" id="THU80151.1"/>
    </source>
</evidence>
<dbReference type="GO" id="GO:0000785">
    <property type="term" value="C:chromatin"/>
    <property type="evidence" value="ECO:0007669"/>
    <property type="project" value="TreeGrafter"/>
</dbReference>
<dbReference type="GO" id="GO:0000793">
    <property type="term" value="C:condensed chromosome"/>
    <property type="evidence" value="ECO:0007669"/>
    <property type="project" value="TreeGrafter"/>
</dbReference>
<evidence type="ECO:0000256" key="1">
    <source>
        <dbReference type="SAM" id="Coils"/>
    </source>
</evidence>
<dbReference type="PANTHER" id="PTHR43941">
    <property type="entry name" value="STRUCTURAL MAINTENANCE OF CHROMOSOMES PROTEIN 2"/>
    <property type="match status" value="1"/>
</dbReference>
<dbReference type="OrthoDB" id="3271002at2759"/>
<dbReference type="GO" id="GO:0000796">
    <property type="term" value="C:condensin complex"/>
    <property type="evidence" value="ECO:0007669"/>
    <property type="project" value="TreeGrafter"/>
</dbReference>
<dbReference type="GO" id="GO:0003682">
    <property type="term" value="F:chromatin binding"/>
    <property type="evidence" value="ECO:0007669"/>
    <property type="project" value="TreeGrafter"/>
</dbReference>
<feature type="compositionally biased region" description="Polar residues" evidence="2">
    <location>
        <begin position="317"/>
        <end position="326"/>
    </location>
</feature>
<evidence type="ECO:0000256" key="2">
    <source>
        <dbReference type="SAM" id="MobiDB-lite"/>
    </source>
</evidence>
<dbReference type="EMBL" id="ML179935">
    <property type="protein sequence ID" value="THU80151.1"/>
    <property type="molecule type" value="Genomic_DNA"/>
</dbReference>
<feature type="compositionally biased region" description="Acidic residues" evidence="2">
    <location>
        <begin position="190"/>
        <end position="208"/>
    </location>
</feature>
<accession>A0A4S8KWG0</accession>
<feature type="region of interest" description="Disordered" evidence="2">
    <location>
        <begin position="306"/>
        <end position="346"/>
    </location>
</feature>
<protein>
    <submittedName>
        <fullName evidence="3">Uncharacterized protein</fullName>
    </submittedName>
</protein>
<proteinExistence type="predicted"/>
<reference evidence="3 4" key="1">
    <citation type="journal article" date="2019" name="Nat. Ecol. Evol.">
        <title>Megaphylogeny resolves global patterns of mushroom evolution.</title>
        <authorList>
            <person name="Varga T."/>
            <person name="Krizsan K."/>
            <person name="Foldi C."/>
            <person name="Dima B."/>
            <person name="Sanchez-Garcia M."/>
            <person name="Sanchez-Ramirez S."/>
            <person name="Szollosi G.J."/>
            <person name="Szarkandi J.G."/>
            <person name="Papp V."/>
            <person name="Albert L."/>
            <person name="Andreopoulos W."/>
            <person name="Angelini C."/>
            <person name="Antonin V."/>
            <person name="Barry K.W."/>
            <person name="Bougher N.L."/>
            <person name="Buchanan P."/>
            <person name="Buyck B."/>
            <person name="Bense V."/>
            <person name="Catcheside P."/>
            <person name="Chovatia M."/>
            <person name="Cooper J."/>
            <person name="Damon W."/>
            <person name="Desjardin D."/>
            <person name="Finy P."/>
            <person name="Geml J."/>
            <person name="Haridas S."/>
            <person name="Hughes K."/>
            <person name="Justo A."/>
            <person name="Karasinski D."/>
            <person name="Kautmanova I."/>
            <person name="Kiss B."/>
            <person name="Kocsube S."/>
            <person name="Kotiranta H."/>
            <person name="LaButti K.M."/>
            <person name="Lechner B.E."/>
            <person name="Liimatainen K."/>
            <person name="Lipzen A."/>
            <person name="Lukacs Z."/>
            <person name="Mihaltcheva S."/>
            <person name="Morgado L.N."/>
            <person name="Niskanen T."/>
            <person name="Noordeloos M.E."/>
            <person name="Ohm R.A."/>
            <person name="Ortiz-Santana B."/>
            <person name="Ovrebo C."/>
            <person name="Racz N."/>
            <person name="Riley R."/>
            <person name="Savchenko A."/>
            <person name="Shiryaev A."/>
            <person name="Soop K."/>
            <person name="Spirin V."/>
            <person name="Szebenyi C."/>
            <person name="Tomsovsky M."/>
            <person name="Tulloss R.E."/>
            <person name="Uehling J."/>
            <person name="Grigoriev I.V."/>
            <person name="Vagvolgyi C."/>
            <person name="Papp T."/>
            <person name="Martin F.M."/>
            <person name="Miettinen O."/>
            <person name="Hibbett D.S."/>
            <person name="Nagy L.G."/>
        </authorList>
    </citation>
    <scope>NUCLEOTIDE SEQUENCE [LARGE SCALE GENOMIC DNA]</scope>
    <source>
        <strain evidence="3 4">CBS 962.96</strain>
    </source>
</reference>
<gene>
    <name evidence="3" type="ORF">K435DRAFT_810108</name>
</gene>
<feature type="coiled-coil region" evidence="1">
    <location>
        <begin position="692"/>
        <end position="726"/>
    </location>
</feature>